<feature type="transmembrane region" description="Helical" evidence="1">
    <location>
        <begin position="15"/>
        <end position="33"/>
    </location>
</feature>
<dbReference type="Pfam" id="PF12937">
    <property type="entry name" value="F-box-like"/>
    <property type="match status" value="1"/>
</dbReference>
<dbReference type="KEGG" id="gtr:GLOTRDRAFT_121077"/>
<dbReference type="SUPFAM" id="SSF81383">
    <property type="entry name" value="F-box domain"/>
    <property type="match status" value="1"/>
</dbReference>
<keyword evidence="1" id="KW-0812">Transmembrane</keyword>
<dbReference type="AlphaFoldDB" id="S7QBJ2"/>
<dbReference type="InterPro" id="IPR036047">
    <property type="entry name" value="F-box-like_dom_sf"/>
</dbReference>
<dbReference type="InterPro" id="IPR001810">
    <property type="entry name" value="F-box_dom"/>
</dbReference>
<evidence type="ECO:0000256" key="1">
    <source>
        <dbReference type="SAM" id="Phobius"/>
    </source>
</evidence>
<accession>S7QBJ2</accession>
<gene>
    <name evidence="3" type="ORF">GLOTRDRAFT_121077</name>
</gene>
<dbReference type="STRING" id="670483.S7QBJ2"/>
<protein>
    <recommendedName>
        <fullName evidence="2">F-box domain-containing protein</fullName>
    </recommendedName>
</protein>
<sequence>METQPWRASLPNETWHAIFALLPPPALLAAALVSHQWHALAARTLYAAIAIADSPLLPAPHKAARLAAALAARPHLAAYPRRLSFRTHAHGAADALAAILPLLRDLDALELSTAPGRLDPALLAGVRSLALTSAPRARELAALAAGKRPLAELDLGGVSVTPVLLRDVSRALTRVRVLRVRLALRHTLHFALSGIALLAALTPVLGAFPLLIELDLSPTDVVGRAQPAEEHSLCATYARACPALARVVFPSKMEWLFLSKEEIWVSKYL</sequence>
<dbReference type="HOGENOM" id="CLU_1034591_0_0_1"/>
<proteinExistence type="predicted"/>
<dbReference type="OrthoDB" id="3247499at2759"/>
<dbReference type="Proteomes" id="UP000030669">
    <property type="component" value="Unassembled WGS sequence"/>
</dbReference>
<dbReference type="Gene3D" id="1.20.1280.50">
    <property type="match status" value="1"/>
</dbReference>
<feature type="domain" description="F-box" evidence="2">
    <location>
        <begin position="9"/>
        <end position="48"/>
    </location>
</feature>
<keyword evidence="4" id="KW-1185">Reference proteome</keyword>
<keyword evidence="1" id="KW-0472">Membrane</keyword>
<evidence type="ECO:0000313" key="4">
    <source>
        <dbReference type="Proteomes" id="UP000030669"/>
    </source>
</evidence>
<dbReference type="eggNOG" id="ENOG502SNDW">
    <property type="taxonomic scope" value="Eukaryota"/>
</dbReference>
<name>S7QBJ2_GLOTA</name>
<reference evidence="3 4" key="1">
    <citation type="journal article" date="2012" name="Science">
        <title>The Paleozoic origin of enzymatic lignin decomposition reconstructed from 31 fungal genomes.</title>
        <authorList>
            <person name="Floudas D."/>
            <person name="Binder M."/>
            <person name="Riley R."/>
            <person name="Barry K."/>
            <person name="Blanchette R.A."/>
            <person name="Henrissat B."/>
            <person name="Martinez A.T."/>
            <person name="Otillar R."/>
            <person name="Spatafora J.W."/>
            <person name="Yadav J.S."/>
            <person name="Aerts A."/>
            <person name="Benoit I."/>
            <person name="Boyd A."/>
            <person name="Carlson A."/>
            <person name="Copeland A."/>
            <person name="Coutinho P.M."/>
            <person name="de Vries R.P."/>
            <person name="Ferreira P."/>
            <person name="Findley K."/>
            <person name="Foster B."/>
            <person name="Gaskell J."/>
            <person name="Glotzer D."/>
            <person name="Gorecki P."/>
            <person name="Heitman J."/>
            <person name="Hesse C."/>
            <person name="Hori C."/>
            <person name="Igarashi K."/>
            <person name="Jurgens J.A."/>
            <person name="Kallen N."/>
            <person name="Kersten P."/>
            <person name="Kohler A."/>
            <person name="Kuees U."/>
            <person name="Kumar T.K.A."/>
            <person name="Kuo A."/>
            <person name="LaButti K."/>
            <person name="Larrondo L.F."/>
            <person name="Lindquist E."/>
            <person name="Ling A."/>
            <person name="Lombard V."/>
            <person name="Lucas S."/>
            <person name="Lundell T."/>
            <person name="Martin R."/>
            <person name="McLaughlin D.J."/>
            <person name="Morgenstern I."/>
            <person name="Morin E."/>
            <person name="Murat C."/>
            <person name="Nagy L.G."/>
            <person name="Nolan M."/>
            <person name="Ohm R.A."/>
            <person name="Patyshakuliyeva A."/>
            <person name="Rokas A."/>
            <person name="Ruiz-Duenas F.J."/>
            <person name="Sabat G."/>
            <person name="Salamov A."/>
            <person name="Samejima M."/>
            <person name="Schmutz J."/>
            <person name="Slot J.C."/>
            <person name="St John F."/>
            <person name="Stenlid J."/>
            <person name="Sun H."/>
            <person name="Sun S."/>
            <person name="Syed K."/>
            <person name="Tsang A."/>
            <person name="Wiebenga A."/>
            <person name="Young D."/>
            <person name="Pisabarro A."/>
            <person name="Eastwood D.C."/>
            <person name="Martin F."/>
            <person name="Cullen D."/>
            <person name="Grigoriev I.V."/>
            <person name="Hibbett D.S."/>
        </authorList>
    </citation>
    <scope>NUCLEOTIDE SEQUENCE [LARGE SCALE GENOMIC DNA]</scope>
    <source>
        <strain evidence="3 4">ATCC 11539</strain>
    </source>
</reference>
<dbReference type="GeneID" id="19300702"/>
<evidence type="ECO:0000259" key="2">
    <source>
        <dbReference type="Pfam" id="PF12937"/>
    </source>
</evidence>
<keyword evidence="1" id="KW-1133">Transmembrane helix</keyword>
<dbReference type="EMBL" id="KB469300">
    <property type="protein sequence ID" value="EPQ56727.1"/>
    <property type="molecule type" value="Genomic_DNA"/>
</dbReference>
<evidence type="ECO:0000313" key="3">
    <source>
        <dbReference type="EMBL" id="EPQ56727.1"/>
    </source>
</evidence>
<feature type="transmembrane region" description="Helical" evidence="1">
    <location>
        <begin position="188"/>
        <end position="212"/>
    </location>
</feature>
<organism evidence="3 4">
    <name type="scientific">Gloeophyllum trabeum (strain ATCC 11539 / FP-39264 / Madison 617)</name>
    <name type="common">Brown rot fungus</name>
    <dbReference type="NCBI Taxonomy" id="670483"/>
    <lineage>
        <taxon>Eukaryota</taxon>
        <taxon>Fungi</taxon>
        <taxon>Dikarya</taxon>
        <taxon>Basidiomycota</taxon>
        <taxon>Agaricomycotina</taxon>
        <taxon>Agaricomycetes</taxon>
        <taxon>Gloeophyllales</taxon>
        <taxon>Gloeophyllaceae</taxon>
        <taxon>Gloeophyllum</taxon>
    </lineage>
</organism>
<dbReference type="RefSeq" id="XP_007865403.1">
    <property type="nucleotide sequence ID" value="XM_007867212.1"/>
</dbReference>